<dbReference type="Proteomes" id="UP000004946">
    <property type="component" value="Chromosome"/>
</dbReference>
<feature type="transmembrane region" description="Helical" evidence="2">
    <location>
        <begin position="36"/>
        <end position="56"/>
    </location>
</feature>
<evidence type="ECO:0000313" key="4">
    <source>
        <dbReference type="Proteomes" id="UP000004946"/>
    </source>
</evidence>
<evidence type="ECO:0000256" key="1">
    <source>
        <dbReference type="SAM" id="MobiDB-lite"/>
    </source>
</evidence>
<dbReference type="KEGG" id="pdo:PSDT_0684"/>
<protein>
    <recommendedName>
        <fullName evidence="5">Alcohol dehydrogenase, class IV</fullName>
    </recommendedName>
</protein>
<dbReference type="RefSeq" id="WP_006290471.1">
    <property type="nucleotide sequence ID" value="NZ_AP012333.1"/>
</dbReference>
<keyword evidence="2" id="KW-0472">Membrane</keyword>
<gene>
    <name evidence="3" type="ORF">HMPREF0620_0958</name>
</gene>
<sequence length="162" mass="17270">MQESKQKPGQGQGPRTQGEGDDRLPWSYRLSASKRLLVCLLSAVLVGAIGTAAHRMGAALNIPYGMVLSLVLVGLSAWSARARSGFGGLLLHFVVSCAVAWGFALIVKPQSALVATGSPAFTTYFSTEVWKYWLFGIIAAQVLIAFLPSRAFLPASREQASS</sequence>
<accession>E6JZ63</accession>
<feature type="region of interest" description="Disordered" evidence="1">
    <location>
        <begin position="1"/>
        <end position="24"/>
    </location>
</feature>
<keyword evidence="2" id="KW-1133">Transmembrane helix</keyword>
<dbReference type="eggNOG" id="ENOG50333MW">
    <property type="taxonomic scope" value="Bacteria"/>
</dbReference>
<evidence type="ECO:0000256" key="2">
    <source>
        <dbReference type="SAM" id="Phobius"/>
    </source>
</evidence>
<dbReference type="HOGENOM" id="CLU_105324_0_1_11"/>
<name>E6JZ63_PARDN</name>
<keyword evidence="2" id="KW-0812">Transmembrane</keyword>
<proteinExistence type="predicted"/>
<dbReference type="PATRIC" id="fig|864564.6.peg.755"/>
<reference evidence="3 4" key="1">
    <citation type="submission" date="2010-12" db="EMBL/GenBank/DDBJ databases">
        <authorList>
            <person name="Muzny D."/>
            <person name="Qin X."/>
            <person name="Buhay C."/>
            <person name="Dugan-Rocha S."/>
            <person name="Ding Y."/>
            <person name="Chen G."/>
            <person name="Hawes A."/>
            <person name="Holder M."/>
            <person name="Jhangiani S."/>
            <person name="Johnson A."/>
            <person name="Khan Z."/>
            <person name="Li Z."/>
            <person name="Liu W."/>
            <person name="Liu X."/>
            <person name="Perez L."/>
            <person name="Shen H."/>
            <person name="Wang Q."/>
            <person name="Watt J."/>
            <person name="Xi L."/>
            <person name="Xin Y."/>
            <person name="Zhou J."/>
            <person name="Deng J."/>
            <person name="Jiang H."/>
            <person name="Liu Y."/>
            <person name="Qu J."/>
            <person name="Song X.-Z."/>
            <person name="Zhang L."/>
            <person name="Villasana D."/>
            <person name="Johnson A."/>
            <person name="Liu J."/>
            <person name="Liyanage D."/>
            <person name="Lorensuhewa L."/>
            <person name="Robinson T."/>
            <person name="Song A."/>
            <person name="Song B.-B."/>
            <person name="Dinh H."/>
            <person name="Thornton R."/>
            <person name="Coyle M."/>
            <person name="Francisco L."/>
            <person name="Jackson L."/>
            <person name="Javaid M."/>
            <person name="Korchina V."/>
            <person name="Kovar C."/>
            <person name="Mata R."/>
            <person name="Mathew T."/>
            <person name="Ngo R."/>
            <person name="Nguyen L."/>
            <person name="Nguyen N."/>
            <person name="Okwuonu G."/>
            <person name="Ongeri F."/>
            <person name="Pham C."/>
            <person name="Simmons D."/>
            <person name="Wilczek-Boney K."/>
            <person name="Hale W."/>
            <person name="Jakkamsetti A."/>
            <person name="Pham P."/>
            <person name="Ruth R."/>
            <person name="San Lucas F."/>
            <person name="Warren J."/>
            <person name="Zhang J."/>
            <person name="Zhao Z."/>
            <person name="Zhou C."/>
            <person name="Zhu D."/>
            <person name="Lee S."/>
            <person name="Bess C."/>
            <person name="Blankenburg K."/>
            <person name="Forbes L."/>
            <person name="Fu Q."/>
            <person name="Gubbala S."/>
            <person name="Hirani K."/>
            <person name="Jayaseelan J.C."/>
            <person name="Lara F."/>
            <person name="Munidasa M."/>
            <person name="Palculict T."/>
            <person name="Patil S."/>
            <person name="Pu L.-L."/>
            <person name="Saada N."/>
            <person name="Tang L."/>
            <person name="Weissenberger G."/>
            <person name="Zhu Y."/>
            <person name="Hemphill L."/>
            <person name="Shang Y."/>
            <person name="Youmans B."/>
            <person name="Ayvaz T."/>
            <person name="Ross M."/>
            <person name="Santibanez J."/>
            <person name="Aqrawi P."/>
            <person name="Gross S."/>
            <person name="Joshi V."/>
            <person name="Fowler G."/>
            <person name="Nazareth L."/>
            <person name="Reid J."/>
            <person name="Worley K."/>
            <person name="Petrosino J."/>
            <person name="Highlander S."/>
            <person name="Gibbs R."/>
        </authorList>
    </citation>
    <scope>NUCLEOTIDE SEQUENCE [LARGE SCALE GENOMIC DNA]</scope>
    <source>
        <strain evidence="3 4">DSM 10105</strain>
    </source>
</reference>
<comment type="caution">
    <text evidence="3">The sequence shown here is derived from an EMBL/GenBank/DDBJ whole genome shotgun (WGS) entry which is preliminary data.</text>
</comment>
<feature type="transmembrane region" description="Helical" evidence="2">
    <location>
        <begin position="132"/>
        <end position="153"/>
    </location>
</feature>
<keyword evidence="4" id="KW-1185">Reference proteome</keyword>
<feature type="transmembrane region" description="Helical" evidence="2">
    <location>
        <begin position="87"/>
        <end position="107"/>
    </location>
</feature>
<dbReference type="EMBL" id="AEON01000001">
    <property type="protein sequence ID" value="EFT83953.1"/>
    <property type="molecule type" value="Genomic_DNA"/>
</dbReference>
<feature type="transmembrane region" description="Helical" evidence="2">
    <location>
        <begin position="62"/>
        <end position="80"/>
    </location>
</feature>
<evidence type="ECO:0008006" key="5">
    <source>
        <dbReference type="Google" id="ProtNLM"/>
    </source>
</evidence>
<organism evidence="3 4">
    <name type="scientific">Parascardovia denticolens DSM 10105 = JCM 12538</name>
    <dbReference type="NCBI Taxonomy" id="864564"/>
    <lineage>
        <taxon>Bacteria</taxon>
        <taxon>Bacillati</taxon>
        <taxon>Actinomycetota</taxon>
        <taxon>Actinomycetes</taxon>
        <taxon>Bifidobacteriales</taxon>
        <taxon>Bifidobacteriaceae</taxon>
        <taxon>Parascardovia</taxon>
    </lineage>
</organism>
<dbReference type="AlphaFoldDB" id="E6JZ63"/>
<evidence type="ECO:0000313" key="3">
    <source>
        <dbReference type="EMBL" id="EFT83953.1"/>
    </source>
</evidence>